<dbReference type="EMBL" id="CP054160">
    <property type="protein sequence ID" value="QKJ60161.1"/>
    <property type="molecule type" value="Genomic_DNA"/>
</dbReference>
<dbReference type="Proteomes" id="UP000503464">
    <property type="component" value="Chromosome"/>
</dbReference>
<protein>
    <submittedName>
        <fullName evidence="1">Uncharacterized protein</fullName>
    </submittedName>
</protein>
<proteinExistence type="predicted"/>
<organism evidence="1 2">
    <name type="scientific">Serratia fonticola</name>
    <dbReference type="NCBI Taxonomy" id="47917"/>
    <lineage>
        <taxon>Bacteria</taxon>
        <taxon>Pseudomonadati</taxon>
        <taxon>Pseudomonadota</taxon>
        <taxon>Gammaproteobacteria</taxon>
        <taxon>Enterobacterales</taxon>
        <taxon>Yersiniaceae</taxon>
        <taxon>Serratia</taxon>
    </lineage>
</organism>
<evidence type="ECO:0000313" key="2">
    <source>
        <dbReference type="Proteomes" id="UP000503464"/>
    </source>
</evidence>
<name>A0AAE7EKL3_SERFO</name>
<reference evidence="2" key="1">
    <citation type="submission" date="2020-03" db="EMBL/GenBank/DDBJ databases">
        <title>Genome sequences of seven Enterobacteriaceae strains isolated from Canadian wastewater treatment facilities.</title>
        <authorList>
            <person name="Huang H."/>
            <person name="Chmara J.T."/>
            <person name="Duceppe M.-O."/>
        </authorList>
    </citation>
    <scope>NUCLEOTIDE SEQUENCE [LARGE SCALE GENOMIC DNA]</scope>
    <source>
        <strain evidence="2">Biosolid 3</strain>
    </source>
</reference>
<accession>A0AAE7EKL3</accession>
<gene>
    <name evidence="1" type="ORF">G9399_19955</name>
</gene>
<dbReference type="AlphaFoldDB" id="A0AAE7EKL3"/>
<sequence length="65" mass="7150">MALALVQQWVLLSLSWEQQQGLLLVHCWGGLSLVLQQALLRDQQWTGFCSTGLNVGTVSIPSIDV</sequence>
<dbReference type="RefSeq" id="WP_173409699.1">
    <property type="nucleotide sequence ID" value="NZ_CP054160.3"/>
</dbReference>
<evidence type="ECO:0000313" key="1">
    <source>
        <dbReference type="EMBL" id="QKJ60161.1"/>
    </source>
</evidence>